<keyword evidence="1" id="KW-0472">Membrane</keyword>
<keyword evidence="1" id="KW-1133">Transmembrane helix</keyword>
<keyword evidence="1" id="KW-0812">Transmembrane</keyword>
<proteinExistence type="predicted"/>
<comment type="caution">
    <text evidence="2">The sequence shown here is derived from an EMBL/GenBank/DDBJ whole genome shotgun (WGS) entry which is preliminary data.</text>
</comment>
<sequence>MCRFVKDNFVFKIILYILIINFFIYLTAFSKSNLNNFFSDDFSTNEILARKFAKERQLISVNLLPPHSAILPNYSVIFPNLINSVVKNIETFAGLAKINIQGISEFLEYIDIKGSFWYVPSISYTFLFTRRVGLEAGISAQSITYSLNITKENVNAFLMDKIGNISGSGLEQLGGAIGGDTTFRSSFVYIPVHIGLKVLLGMNYNIINTFRFGIESIISKIETVNGITGIRTKRETTDTALYISYEFGWSINLFPKKNWRVKPSIDFSLFEIGYYVRTINKGIYGDIKEGISYFGSGLIDVNSFLPAWETFPIYVDFITSLRISIFPRFGFTIRF</sequence>
<dbReference type="EMBL" id="SAYG01000010">
    <property type="protein sequence ID" value="TXJ43817.1"/>
    <property type="molecule type" value="Genomic_DNA"/>
</dbReference>
<evidence type="ECO:0000256" key="1">
    <source>
        <dbReference type="SAM" id="Phobius"/>
    </source>
</evidence>
<evidence type="ECO:0000313" key="2">
    <source>
        <dbReference type="EMBL" id="TXJ43817.1"/>
    </source>
</evidence>
<evidence type="ECO:0000313" key="3">
    <source>
        <dbReference type="Proteomes" id="UP000324574"/>
    </source>
</evidence>
<gene>
    <name evidence="2" type="ORF">EPJ70_09810</name>
</gene>
<dbReference type="RefSeq" id="WP_147527206.1">
    <property type="nucleotide sequence ID" value="NZ_SAYG01000010.1"/>
</dbReference>
<organism evidence="2 3">
    <name type="scientific">Brachyspira aalborgi</name>
    <dbReference type="NCBI Taxonomy" id="29522"/>
    <lineage>
        <taxon>Bacteria</taxon>
        <taxon>Pseudomonadati</taxon>
        <taxon>Spirochaetota</taxon>
        <taxon>Spirochaetia</taxon>
        <taxon>Brachyspirales</taxon>
        <taxon>Brachyspiraceae</taxon>
        <taxon>Brachyspira</taxon>
    </lineage>
</organism>
<name>A0A5C8F0P4_9SPIR</name>
<accession>A0A5C8F0P4</accession>
<feature type="transmembrane region" description="Helical" evidence="1">
    <location>
        <begin position="9"/>
        <end position="29"/>
    </location>
</feature>
<dbReference type="AlphaFoldDB" id="A0A5C8F0P4"/>
<reference evidence="2 3" key="1">
    <citation type="journal article" date="1992" name="Lakartidningen">
        <title>[Penicillin V and not amoxicillin is the first choice preparation in acute otitis].</title>
        <authorList>
            <person name="Kamme C."/>
            <person name="Lundgren K."/>
            <person name="Prellner K."/>
        </authorList>
    </citation>
    <scope>NUCLEOTIDE SEQUENCE [LARGE SCALE GENOMIC DNA]</scope>
    <source>
        <strain evidence="2 3">PC3714II</strain>
    </source>
</reference>
<dbReference type="Proteomes" id="UP000324574">
    <property type="component" value="Unassembled WGS sequence"/>
</dbReference>
<protein>
    <submittedName>
        <fullName evidence="2">Uncharacterized protein</fullName>
    </submittedName>
</protein>